<accession>A0A9X7R2Q0</accession>
<dbReference type="KEGG" id="pden:F1C79_01800"/>
<proteinExistence type="predicted"/>
<dbReference type="EMBL" id="CP043626">
    <property type="protein sequence ID" value="QEY70493.1"/>
    <property type="molecule type" value="Genomic_DNA"/>
</dbReference>
<feature type="coiled-coil region" evidence="1">
    <location>
        <begin position="42"/>
        <end position="76"/>
    </location>
</feature>
<name>A0A9X7R2Q0_PSEDE</name>
<evidence type="ECO:0000256" key="1">
    <source>
        <dbReference type="SAM" id="Coils"/>
    </source>
</evidence>
<evidence type="ECO:0000313" key="2">
    <source>
        <dbReference type="EMBL" id="QEY70493.1"/>
    </source>
</evidence>
<organism evidence="2 3">
    <name type="scientific">Pseudomonas denitrificans</name>
    <dbReference type="NCBI Taxonomy" id="43306"/>
    <lineage>
        <taxon>Bacteria</taxon>
        <taxon>Pseudomonadati</taxon>
        <taxon>Pseudomonadota</taxon>
        <taxon>Gammaproteobacteria</taxon>
        <taxon>Pseudomonadales</taxon>
        <taxon>Pseudomonadaceae</taxon>
        <taxon>Halopseudomonas</taxon>
    </lineage>
</organism>
<dbReference type="Pfam" id="PF05766">
    <property type="entry name" value="NinG"/>
    <property type="match status" value="1"/>
</dbReference>
<protein>
    <submittedName>
        <fullName evidence="2">NinG protein</fullName>
    </submittedName>
</protein>
<dbReference type="AlphaFoldDB" id="A0A9X7R2Q0"/>
<reference evidence="2 3" key="1">
    <citation type="submission" date="2019-09" db="EMBL/GenBank/DDBJ databases">
        <title>Prosopis cineraria nodule microbiome.</title>
        <authorList>
            <person name="Chaluvadi S.R."/>
            <person name="Ali R."/>
            <person name="Wang X."/>
        </authorList>
    </citation>
    <scope>NUCLEOTIDE SEQUENCE [LARGE SCALE GENOMIC DNA]</scope>
    <source>
        <strain evidence="2 3">BG1</strain>
    </source>
</reference>
<dbReference type="Proteomes" id="UP000326659">
    <property type="component" value="Chromosome"/>
</dbReference>
<dbReference type="OrthoDB" id="5741553at2"/>
<dbReference type="RefSeq" id="WP_151186318.1">
    <property type="nucleotide sequence ID" value="NZ_CP043626.1"/>
</dbReference>
<sequence length="204" mass="23330">MTLPTRQPKPKPRVCAVQACRAPFVPVQGFQTWCSPDCAIVIARRKQEEKQAKERKAFEQRERREIKVRKEKLKSRGDHLREAQQAFNEFIRWRDRIAGHVCISSGLPLDWSGNQTDAGHYRSTGAAPHLRFNENNCHAQRKLDNRYLSGNAVDYRVGLIARIGLAAVEALEADNSVRKYTVEDLKAIKAHYRAKVRELKGRAA</sequence>
<dbReference type="InterPro" id="IPR008713">
    <property type="entry name" value="Phage_lambda_NinG"/>
</dbReference>
<evidence type="ECO:0000313" key="3">
    <source>
        <dbReference type="Proteomes" id="UP000326659"/>
    </source>
</evidence>
<keyword evidence="3" id="KW-1185">Reference proteome</keyword>
<keyword evidence="1" id="KW-0175">Coiled coil</keyword>
<gene>
    <name evidence="2" type="ORF">F1C79_01800</name>
</gene>